<evidence type="ECO:0000256" key="1">
    <source>
        <dbReference type="ARBA" id="ARBA00008056"/>
    </source>
</evidence>
<dbReference type="PANTHER" id="PTHR47991">
    <property type="entry name" value="OXOGLUTARATE/IRON-DEPENDENT DIOXYGENASE"/>
    <property type="match status" value="1"/>
</dbReference>
<sequence length="360" mass="40340">MAAAENAYSILKNIGGSLPVENVQWLAASGDQSKIPERYIRPEIQVDPVLNGEEDGELPVIDMSKLLHIQHSQEEAMKLGLACQEWGFFQLVNHGVSEEVIERMKCEIQGFFQLPLEEKKTYAQKPGSVEGYGQAFVLSEDQNLDWGDMYFLVTQPPFSRNLEFWATNPPTFRSALDQYSLELERIKSILLSSVSKNLGAEGLTDMFKDGMQSVRINYYPPCHHASKVLGLSPHSDGGGLTLLLQVNQVEGLQIKKNGRWLPIKPLSNAFIVNIGDTLEIMSNGKYKSIEHRVVINPEKERMSIATFCMPRLDVPVGPIPKLVEGSEELYKTLSAVDHLRLVMANKLKGKNSLDLMKLEK</sequence>
<dbReference type="Proteomes" id="UP001085076">
    <property type="component" value="Unassembled WGS sequence"/>
</dbReference>
<evidence type="ECO:0000256" key="3">
    <source>
        <dbReference type="ARBA" id="ARBA00023002"/>
    </source>
</evidence>
<dbReference type="GO" id="GO:0046872">
    <property type="term" value="F:metal ion binding"/>
    <property type="evidence" value="ECO:0007669"/>
    <property type="project" value="UniProtKB-KW"/>
</dbReference>
<dbReference type="GO" id="GO:0016491">
    <property type="term" value="F:oxidoreductase activity"/>
    <property type="evidence" value="ECO:0007669"/>
    <property type="project" value="UniProtKB-KW"/>
</dbReference>
<dbReference type="InterPro" id="IPR026992">
    <property type="entry name" value="DIOX_N"/>
</dbReference>
<dbReference type="InterPro" id="IPR044861">
    <property type="entry name" value="IPNS-like_FE2OG_OXY"/>
</dbReference>
<proteinExistence type="inferred from homology"/>
<accession>A0A9D5BT14</accession>
<dbReference type="Gene3D" id="2.60.120.330">
    <property type="entry name" value="B-lactam Antibiotic, Isopenicillin N Synthase, Chain"/>
    <property type="match status" value="1"/>
</dbReference>
<dbReference type="InterPro" id="IPR050295">
    <property type="entry name" value="Plant_2OG-oxidoreductases"/>
</dbReference>
<evidence type="ECO:0000256" key="2">
    <source>
        <dbReference type="ARBA" id="ARBA00022723"/>
    </source>
</evidence>
<feature type="domain" description="Fe2OG dioxygenase" evidence="6">
    <location>
        <begin position="210"/>
        <end position="310"/>
    </location>
</feature>
<organism evidence="7 8">
    <name type="scientific">Dioscorea zingiberensis</name>
    <dbReference type="NCBI Taxonomy" id="325984"/>
    <lineage>
        <taxon>Eukaryota</taxon>
        <taxon>Viridiplantae</taxon>
        <taxon>Streptophyta</taxon>
        <taxon>Embryophyta</taxon>
        <taxon>Tracheophyta</taxon>
        <taxon>Spermatophyta</taxon>
        <taxon>Magnoliopsida</taxon>
        <taxon>Liliopsida</taxon>
        <taxon>Dioscoreales</taxon>
        <taxon>Dioscoreaceae</taxon>
        <taxon>Dioscorea</taxon>
    </lineage>
</organism>
<keyword evidence="8" id="KW-1185">Reference proteome</keyword>
<dbReference type="PROSITE" id="PS51471">
    <property type="entry name" value="FE2OG_OXY"/>
    <property type="match status" value="1"/>
</dbReference>
<keyword evidence="2 5" id="KW-0479">Metal-binding</keyword>
<comment type="caution">
    <text evidence="7">The sequence shown here is derived from an EMBL/GenBank/DDBJ whole genome shotgun (WGS) entry which is preliminary data.</text>
</comment>
<keyword evidence="3 5" id="KW-0560">Oxidoreductase</keyword>
<dbReference type="EMBL" id="JAGGNH010000126">
    <property type="protein sequence ID" value="KAJ0959975.1"/>
    <property type="molecule type" value="Genomic_DNA"/>
</dbReference>
<evidence type="ECO:0000256" key="5">
    <source>
        <dbReference type="RuleBase" id="RU003682"/>
    </source>
</evidence>
<dbReference type="SUPFAM" id="SSF51197">
    <property type="entry name" value="Clavaminate synthase-like"/>
    <property type="match status" value="1"/>
</dbReference>
<evidence type="ECO:0000313" key="8">
    <source>
        <dbReference type="Proteomes" id="UP001085076"/>
    </source>
</evidence>
<dbReference type="Pfam" id="PF14226">
    <property type="entry name" value="DIOX_N"/>
    <property type="match status" value="1"/>
</dbReference>
<dbReference type="Pfam" id="PF03171">
    <property type="entry name" value="2OG-FeII_Oxy"/>
    <property type="match status" value="1"/>
</dbReference>
<protein>
    <recommendedName>
        <fullName evidence="6">Fe2OG dioxygenase domain-containing protein</fullName>
    </recommendedName>
</protein>
<dbReference type="InterPro" id="IPR005123">
    <property type="entry name" value="Oxoglu/Fe-dep_dioxygenase_dom"/>
</dbReference>
<dbReference type="AlphaFoldDB" id="A0A9D5BT14"/>
<dbReference type="FunFam" id="2.60.120.330:FF:000001">
    <property type="entry name" value="Protein SRG1"/>
    <property type="match status" value="1"/>
</dbReference>
<evidence type="ECO:0000256" key="4">
    <source>
        <dbReference type="ARBA" id="ARBA00023004"/>
    </source>
</evidence>
<keyword evidence="4 5" id="KW-0408">Iron</keyword>
<comment type="similarity">
    <text evidence="1 5">Belongs to the iron/ascorbate-dependent oxidoreductase family.</text>
</comment>
<name>A0A9D5BT14_9LILI</name>
<dbReference type="InterPro" id="IPR027443">
    <property type="entry name" value="IPNS-like_sf"/>
</dbReference>
<evidence type="ECO:0000259" key="6">
    <source>
        <dbReference type="PROSITE" id="PS51471"/>
    </source>
</evidence>
<dbReference type="OrthoDB" id="288590at2759"/>
<gene>
    <name evidence="7" type="ORF">J5N97_000265</name>
</gene>
<reference evidence="7 8" key="1">
    <citation type="journal article" date="2022" name="Hortic Res">
        <title>The genome of Dioscorea zingiberensis sheds light on the biosynthesis, origin and evolution of the medicinally important diosgenin saponins.</title>
        <authorList>
            <person name="Li Y."/>
            <person name="Tan C."/>
            <person name="Li Z."/>
            <person name="Guo J."/>
            <person name="Li S."/>
            <person name="Chen X."/>
            <person name="Wang C."/>
            <person name="Dai X."/>
            <person name="Yang H."/>
            <person name="Song W."/>
            <person name="Hou L."/>
            <person name="Xu J."/>
            <person name="Tong Z."/>
            <person name="Xu A."/>
            <person name="Yuan X."/>
            <person name="Wang W."/>
            <person name="Yang Q."/>
            <person name="Chen L."/>
            <person name="Sun Z."/>
            <person name="Wang K."/>
            <person name="Pan B."/>
            <person name="Chen J."/>
            <person name="Bao Y."/>
            <person name="Liu F."/>
            <person name="Qi X."/>
            <person name="Gang D.R."/>
            <person name="Wen J."/>
            <person name="Li J."/>
        </authorList>
    </citation>
    <scope>NUCLEOTIDE SEQUENCE [LARGE SCALE GENOMIC DNA]</scope>
    <source>
        <strain evidence="7">Dzin_1.0</strain>
    </source>
</reference>
<evidence type="ECO:0000313" key="7">
    <source>
        <dbReference type="EMBL" id="KAJ0959975.1"/>
    </source>
</evidence>